<dbReference type="InterPro" id="IPR033932">
    <property type="entry name" value="YtcJ-like"/>
</dbReference>
<dbReference type="SUPFAM" id="SSF51556">
    <property type="entry name" value="Metallo-dependent hydrolases"/>
    <property type="match status" value="1"/>
</dbReference>
<dbReference type="Gene3D" id="2.30.40.10">
    <property type="entry name" value="Urease, subunit C, domain 1"/>
    <property type="match status" value="1"/>
</dbReference>
<evidence type="ECO:0000313" key="4">
    <source>
        <dbReference type="Proteomes" id="UP000093759"/>
    </source>
</evidence>
<dbReference type="Gene3D" id="3.10.310.70">
    <property type="match status" value="1"/>
</dbReference>
<feature type="domain" description="Amidohydrolase 3" evidence="2">
    <location>
        <begin position="81"/>
        <end position="573"/>
    </location>
</feature>
<comment type="caution">
    <text evidence="3">The sequence shown here is derived from an EMBL/GenBank/DDBJ whole genome shotgun (WGS) entry which is preliminary data.</text>
</comment>
<feature type="chain" id="PRO_5039441888" evidence="1">
    <location>
        <begin position="26"/>
        <end position="578"/>
    </location>
</feature>
<dbReference type="SUPFAM" id="SSF51338">
    <property type="entry name" value="Composite domain of metallo-dependent hydrolases"/>
    <property type="match status" value="1"/>
</dbReference>
<dbReference type="Proteomes" id="UP000093759">
    <property type="component" value="Unassembled WGS sequence"/>
</dbReference>
<sequence>MTTSRRRFLAGMAAAAAGTAVGGLAGCGSRGPGADTIFIGGPVVTVAPGRPEAEALAVTGARISKVGTADEVLGLRGSETKVIDLRGRALLPAFVEPHGHPFEMGTTLAPPAIDVRPFTVSTAGGVFEKLNEAVADTPKGQPILLNGVDPLLQTGLGPFTRAELDRLAPHNPVVIITNSGHAGYANTAAFAAAGITKTTPNPAGAQYLHSPDGQLSGEVREAAALMALTAPFSGAIMANAGDNLRWAYAQLARAGIATATEHSYDARSQSEVFGKLAQQSDCAVRVRAYEIGTAELAEDSNNVRGKRAGADVLFDKIGMKIWADGSPWQGNIFTTFPYLTNATTARMGLGPDHRGGMNYSPEQIQQLAKAFIDQRWQVSCHVHGDAAIDVVLDAFEQAQVPPALRPRLEHVGAMRPDQFARAARLGVTPSLFIEHIYFWGDVLVDKLFGPDHGAHWMSARSAFDAGLRVSFHNDGTVTPPDPIGNIATAVNRVAKGSGGRVLAPEQRISVDAALRAQTLNAAWQLRLDTEIGSLEQGKYADLVVLSHNPRRVPPTDLRDVAVEATYLMGRQTYGKVLG</sequence>
<dbReference type="PANTHER" id="PTHR22642">
    <property type="entry name" value="IMIDAZOLONEPROPIONASE"/>
    <property type="match status" value="1"/>
</dbReference>
<evidence type="ECO:0000259" key="2">
    <source>
        <dbReference type="Pfam" id="PF07969"/>
    </source>
</evidence>
<evidence type="ECO:0000313" key="3">
    <source>
        <dbReference type="EMBL" id="OBK91278.1"/>
    </source>
</evidence>
<dbReference type="Gene3D" id="3.20.20.140">
    <property type="entry name" value="Metal-dependent hydrolases"/>
    <property type="match status" value="1"/>
</dbReference>
<organism evidence="3 4">
    <name type="scientific">Mycolicibacter sinensis (strain JDM601)</name>
    <name type="common">Mycobacterium sinense</name>
    <dbReference type="NCBI Taxonomy" id="875328"/>
    <lineage>
        <taxon>Bacteria</taxon>
        <taxon>Bacillati</taxon>
        <taxon>Actinomycetota</taxon>
        <taxon>Actinomycetes</taxon>
        <taxon>Mycobacteriales</taxon>
        <taxon>Mycobacteriaceae</taxon>
        <taxon>Mycolicibacter</taxon>
    </lineage>
</organism>
<dbReference type="InterPro" id="IPR011059">
    <property type="entry name" value="Metal-dep_hydrolase_composite"/>
</dbReference>
<dbReference type="InterPro" id="IPR032466">
    <property type="entry name" value="Metal_Hydrolase"/>
</dbReference>
<proteinExistence type="predicted"/>
<gene>
    <name evidence="3" type="ORF">A5648_14405</name>
</gene>
<dbReference type="RefSeq" id="WP_065022715.1">
    <property type="nucleotide sequence ID" value="NZ_LZMF01000005.1"/>
</dbReference>
<protein>
    <submittedName>
        <fullName evidence="3">Metal-dependent hydrolase</fullName>
    </submittedName>
</protein>
<accession>A0A1A3U8M9</accession>
<dbReference type="CDD" id="cd01300">
    <property type="entry name" value="YtcJ_like"/>
    <property type="match status" value="1"/>
</dbReference>
<dbReference type="EMBL" id="LZMF01000005">
    <property type="protein sequence ID" value="OBK91278.1"/>
    <property type="molecule type" value="Genomic_DNA"/>
</dbReference>
<dbReference type="PANTHER" id="PTHR22642:SF2">
    <property type="entry name" value="PROTEIN LONG AFTER FAR-RED 3"/>
    <property type="match status" value="1"/>
</dbReference>
<feature type="signal peptide" evidence="1">
    <location>
        <begin position="1"/>
        <end position="25"/>
    </location>
</feature>
<dbReference type="PROSITE" id="PS51318">
    <property type="entry name" value="TAT"/>
    <property type="match status" value="1"/>
</dbReference>
<keyword evidence="3" id="KW-0378">Hydrolase</keyword>
<reference evidence="4" key="1">
    <citation type="submission" date="2016-06" db="EMBL/GenBank/DDBJ databases">
        <authorList>
            <person name="Sutton G."/>
            <person name="Brinkac L."/>
            <person name="Sanka R."/>
            <person name="Adams M."/>
            <person name="Lau E."/>
            <person name="Garcia-Basteiro A."/>
            <person name="Lopez-Varela E."/>
            <person name="Palencia S."/>
        </authorList>
    </citation>
    <scope>NUCLEOTIDE SEQUENCE [LARGE SCALE GENOMIC DNA]</scope>
    <source>
        <strain evidence="4">1274684.2</strain>
    </source>
</reference>
<keyword evidence="1" id="KW-0732">Signal</keyword>
<evidence type="ECO:0000256" key="1">
    <source>
        <dbReference type="SAM" id="SignalP"/>
    </source>
</evidence>
<dbReference type="AlphaFoldDB" id="A0A1A3U8M9"/>
<name>A0A1A3U8M9_MYCSD</name>
<dbReference type="Pfam" id="PF07969">
    <property type="entry name" value="Amidohydro_3"/>
    <property type="match status" value="1"/>
</dbReference>
<dbReference type="GO" id="GO:0016810">
    <property type="term" value="F:hydrolase activity, acting on carbon-nitrogen (but not peptide) bonds"/>
    <property type="evidence" value="ECO:0007669"/>
    <property type="project" value="InterPro"/>
</dbReference>
<dbReference type="PROSITE" id="PS51257">
    <property type="entry name" value="PROKAR_LIPOPROTEIN"/>
    <property type="match status" value="1"/>
</dbReference>
<dbReference type="InterPro" id="IPR006311">
    <property type="entry name" value="TAT_signal"/>
</dbReference>
<dbReference type="InterPro" id="IPR013108">
    <property type="entry name" value="Amidohydro_3"/>
</dbReference>